<name>A0A4Q1K891_9FLAO</name>
<keyword evidence="4 8" id="KW-0812">Transmembrane</keyword>
<dbReference type="Gene3D" id="2.170.130.10">
    <property type="entry name" value="TonB-dependent receptor, plug domain"/>
    <property type="match status" value="1"/>
</dbReference>
<comment type="caution">
    <text evidence="10">The sequence shown here is derived from an EMBL/GenBank/DDBJ whole genome shotgun (WGS) entry which is preliminary data.</text>
</comment>
<evidence type="ECO:0000256" key="3">
    <source>
        <dbReference type="ARBA" id="ARBA00022452"/>
    </source>
</evidence>
<accession>A0A4Q1K891</accession>
<evidence type="ECO:0000256" key="6">
    <source>
        <dbReference type="ARBA" id="ARBA00023136"/>
    </source>
</evidence>
<keyword evidence="2 8" id="KW-0813">Transport</keyword>
<keyword evidence="3 8" id="KW-1134">Transmembrane beta strand</keyword>
<dbReference type="GO" id="GO:0015344">
    <property type="term" value="F:siderophore uptake transmembrane transporter activity"/>
    <property type="evidence" value="ECO:0007669"/>
    <property type="project" value="TreeGrafter"/>
</dbReference>
<dbReference type="PANTHER" id="PTHR30069">
    <property type="entry name" value="TONB-DEPENDENT OUTER MEMBRANE RECEPTOR"/>
    <property type="match status" value="1"/>
</dbReference>
<comment type="similarity">
    <text evidence="8">Belongs to the TonB-dependent receptor family.</text>
</comment>
<dbReference type="InterPro" id="IPR012910">
    <property type="entry name" value="Plug_dom"/>
</dbReference>
<evidence type="ECO:0000259" key="9">
    <source>
        <dbReference type="Pfam" id="PF07715"/>
    </source>
</evidence>
<proteinExistence type="inferred from homology"/>
<feature type="domain" description="TonB-dependent receptor plug" evidence="9">
    <location>
        <begin position="46"/>
        <end position="154"/>
    </location>
</feature>
<dbReference type="Gene3D" id="2.40.170.20">
    <property type="entry name" value="TonB-dependent receptor, beta-barrel domain"/>
    <property type="match status" value="1"/>
</dbReference>
<reference evidence="11" key="1">
    <citation type="submission" date="2019-01" db="EMBL/GenBank/DDBJ databases">
        <title>Cytophagaceae bacterium strain CAR-16.</title>
        <authorList>
            <person name="Chen W.-M."/>
        </authorList>
    </citation>
    <scope>NUCLEOTIDE SEQUENCE [LARGE SCALE GENOMIC DNA]</scope>
    <source>
        <strain evidence="11">WWJ-16</strain>
    </source>
</reference>
<keyword evidence="11" id="KW-1185">Reference proteome</keyword>
<evidence type="ECO:0000256" key="7">
    <source>
        <dbReference type="ARBA" id="ARBA00023237"/>
    </source>
</evidence>
<keyword evidence="10" id="KW-0675">Receptor</keyword>
<organism evidence="10 11">
    <name type="scientific">Flavobacterium stagni</name>
    <dbReference type="NCBI Taxonomy" id="2506421"/>
    <lineage>
        <taxon>Bacteria</taxon>
        <taxon>Pseudomonadati</taxon>
        <taxon>Bacteroidota</taxon>
        <taxon>Flavobacteriia</taxon>
        <taxon>Flavobacteriales</taxon>
        <taxon>Flavobacteriaceae</taxon>
        <taxon>Flavobacterium</taxon>
    </lineage>
</organism>
<dbReference type="SUPFAM" id="SSF56935">
    <property type="entry name" value="Porins"/>
    <property type="match status" value="1"/>
</dbReference>
<gene>
    <name evidence="10" type="ORF">EQG61_08010</name>
</gene>
<dbReference type="GO" id="GO:0009279">
    <property type="term" value="C:cell outer membrane"/>
    <property type="evidence" value="ECO:0007669"/>
    <property type="project" value="UniProtKB-SubCell"/>
</dbReference>
<dbReference type="GO" id="GO:0044718">
    <property type="term" value="P:siderophore transmembrane transport"/>
    <property type="evidence" value="ECO:0007669"/>
    <property type="project" value="TreeGrafter"/>
</dbReference>
<dbReference type="PROSITE" id="PS52016">
    <property type="entry name" value="TONB_DEPENDENT_REC_3"/>
    <property type="match status" value="1"/>
</dbReference>
<dbReference type="PANTHER" id="PTHR30069:SF29">
    <property type="entry name" value="HEMOGLOBIN AND HEMOGLOBIN-HAPTOGLOBIN-BINDING PROTEIN 1-RELATED"/>
    <property type="match status" value="1"/>
</dbReference>
<keyword evidence="5" id="KW-0732">Signal</keyword>
<dbReference type="Pfam" id="PF07715">
    <property type="entry name" value="Plug"/>
    <property type="match status" value="1"/>
</dbReference>
<dbReference type="AlphaFoldDB" id="A0A4Q1K891"/>
<protein>
    <submittedName>
        <fullName evidence="10">TonB-dependent receptor</fullName>
    </submittedName>
</protein>
<sequence>MNNKWWGIGAVWALVSTLAYGQQKETSKVNQLDEVVISDTKFAQSKEKSGKVISKISQDDLKKRSGQTLAQVLNSVAGVEINGSQSASGKNLGYYIRGGRNQQVLIVIDGNPVTDPSGISFEFDLRLIPVDQIESIEIMKGAASTLYGTGAATAVINITTKSAGKKVLQGNGYVNMGSNNTAQQSKINAQEFNQGFSANGTAGQVSYAAAVNSTESKNMSQLAPPAGQTYEADRFSRINISGKLGWKATSKLRLDVFGSQDKIQNAYDQAFDNTGTGDTPLNSTTSKQERFGFSPTYTYNKGEFKINSAYTKIARDYDEFNSWMNQIDRSSYVGRSVVVDAFNKYTVRKDLFVIAGVNYQFHDMNSVTPYGSIAKDTTKFNMVDPYVTAVWNSKFGLNLNVGARMNHHSAYGNHFVYNVNPSYTFKNLPVKLISSVSTAYVTPSLYQLYSQYGNRTLQPESNFTGELGFETQLLQKKMVFTAVGFYREQTDSFGFFTNPSTFQSNYINIDGMNKAKGVETSLDYKVTQAVRLTANYTFTQVDEALNRLIPKHKANVGLEVIPSSRWFVNVNYQYTDGRRDLFFDGNTFATVPVQLGSYSLLNGLVKYELLKNQLTLFASATNILNEEFTENVGYSSRGRNFRIGLNLSL</sequence>
<evidence type="ECO:0000256" key="2">
    <source>
        <dbReference type="ARBA" id="ARBA00022448"/>
    </source>
</evidence>
<keyword evidence="7 8" id="KW-0998">Cell outer membrane</keyword>
<dbReference type="OrthoDB" id="9758472at2"/>
<dbReference type="InterPro" id="IPR039426">
    <property type="entry name" value="TonB-dep_rcpt-like"/>
</dbReference>
<evidence type="ECO:0000256" key="4">
    <source>
        <dbReference type="ARBA" id="ARBA00022692"/>
    </source>
</evidence>
<dbReference type="Proteomes" id="UP000289857">
    <property type="component" value="Unassembled WGS sequence"/>
</dbReference>
<comment type="subcellular location">
    <subcellularLocation>
        <location evidence="1 8">Cell outer membrane</location>
        <topology evidence="1 8">Multi-pass membrane protein</topology>
    </subcellularLocation>
</comment>
<keyword evidence="6 8" id="KW-0472">Membrane</keyword>
<dbReference type="InterPro" id="IPR037066">
    <property type="entry name" value="Plug_dom_sf"/>
</dbReference>
<evidence type="ECO:0000256" key="5">
    <source>
        <dbReference type="ARBA" id="ARBA00022729"/>
    </source>
</evidence>
<evidence type="ECO:0000256" key="1">
    <source>
        <dbReference type="ARBA" id="ARBA00004571"/>
    </source>
</evidence>
<evidence type="ECO:0000313" key="11">
    <source>
        <dbReference type="Proteomes" id="UP000289857"/>
    </source>
</evidence>
<dbReference type="InterPro" id="IPR036942">
    <property type="entry name" value="Beta-barrel_TonB_sf"/>
</dbReference>
<dbReference type="EMBL" id="SBKN01000004">
    <property type="protein sequence ID" value="RXR22519.1"/>
    <property type="molecule type" value="Genomic_DNA"/>
</dbReference>
<dbReference type="RefSeq" id="WP_129461404.1">
    <property type="nucleotide sequence ID" value="NZ_SBKN01000004.1"/>
</dbReference>
<evidence type="ECO:0000313" key="10">
    <source>
        <dbReference type="EMBL" id="RXR22519.1"/>
    </source>
</evidence>
<evidence type="ECO:0000256" key="8">
    <source>
        <dbReference type="PROSITE-ProRule" id="PRU01360"/>
    </source>
</evidence>